<reference evidence="1 2" key="1">
    <citation type="submission" date="2020-01" db="EMBL/GenBank/DDBJ databases">
        <authorList>
            <person name="Liu G."/>
            <person name="Liu B."/>
        </authorList>
    </citation>
    <scope>NUCLEOTIDE SEQUENCE [LARGE SCALE GENOMIC DNA]</scope>
    <source>
        <strain evidence="1 2">FJAT-51161</strain>
    </source>
</reference>
<name>A0ABX7AN10_9BACI</name>
<gene>
    <name evidence="1" type="ORF">FJQ98_16705</name>
</gene>
<dbReference type="RefSeq" id="WP_053595654.1">
    <property type="nucleotide sequence ID" value="NZ_CP067341.1"/>
</dbReference>
<evidence type="ECO:0008006" key="3">
    <source>
        <dbReference type="Google" id="ProtNLM"/>
    </source>
</evidence>
<dbReference type="Proteomes" id="UP000596049">
    <property type="component" value="Chromosome"/>
</dbReference>
<organism evidence="1 2">
    <name type="scientific">Lysinibacillus agricola</name>
    <dbReference type="NCBI Taxonomy" id="2590012"/>
    <lineage>
        <taxon>Bacteria</taxon>
        <taxon>Bacillati</taxon>
        <taxon>Bacillota</taxon>
        <taxon>Bacilli</taxon>
        <taxon>Bacillales</taxon>
        <taxon>Bacillaceae</taxon>
        <taxon>Lysinibacillus</taxon>
    </lineage>
</organism>
<evidence type="ECO:0000313" key="2">
    <source>
        <dbReference type="Proteomes" id="UP000596049"/>
    </source>
</evidence>
<evidence type="ECO:0000313" key="1">
    <source>
        <dbReference type="EMBL" id="QQP10886.1"/>
    </source>
</evidence>
<protein>
    <recommendedName>
        <fullName evidence="3">Phage protein</fullName>
    </recommendedName>
</protein>
<accession>A0ABX7AN10</accession>
<sequence>MKIDLDNVWGNPKYHRNIPIYPVQMENIEDLYDTVQCLLLPKNTIQNPMIIKMSYLAFLILISSDDVNKHFFDKLVTLIKLISRSENIRFDVDEKNRYTIIIDDEIVIRERDFDKIKVIIGEQNLIDVSDESLGTEFDKAKSEARAFMNKRNKKMADLEQQIIAYKCVSKSSYEDIKQMTIYQFRKELERYDLIKSADILQNAQYSGMVSFKEGTVIPHWLDHIETKNPDDDIVMSKEQLDKLVSDKGISSN</sequence>
<dbReference type="EMBL" id="CP067341">
    <property type="protein sequence ID" value="QQP10886.1"/>
    <property type="molecule type" value="Genomic_DNA"/>
</dbReference>
<proteinExistence type="predicted"/>
<keyword evidence="2" id="KW-1185">Reference proteome</keyword>